<protein>
    <recommendedName>
        <fullName evidence="10">RagB/SusD family nutrient uptake outer membrane protein</fullName>
    </recommendedName>
</protein>
<sequence>MKLKNIFYSLLFCSCFSMGCEDHLKLEDPTSLNADSYWRNEADVSNTSLAMYSMLTPGGWRYHEYYIVPGILRGDDVAALPGATQYDYIANVPYFNNKPSNPCADQVWNKMYDVIGQANQILRYVDGVEMSDESKERYKAEARAMRAYAHYELLRSFHQIVIADADPDGLDQLNRPLSTREEAWNFIETELESVISVLPKEWDDSEFGRITAGAAQAFLGTAYLYQGKWAEAEKELKAVINNYNYSLEQNYSTLFDGSNENSSEIIFSQRFTLQENGTAYKYNQMAIANHADGWYMWKPSDYLMAAFREEETTDGSYDKRMFGSVLWYEEGVDVEFDGELYTLENSCFRKYTENNTAVSSGRSFADYITMRYSDVLLMLAEALNEQNKNDEALPYLNQIRQRAGLENFSNSDQNNLRQQIRKQRLLEFCLESKRFYDLVRWGNVKEQLTKAGHAGADNFKIGIHDYFPVPLSETNNNPSVDPTPGF</sequence>
<evidence type="ECO:0000256" key="1">
    <source>
        <dbReference type="ARBA" id="ARBA00004442"/>
    </source>
</evidence>
<dbReference type="InterPro" id="IPR012944">
    <property type="entry name" value="SusD_RagB_dom"/>
</dbReference>
<dbReference type="AlphaFoldDB" id="A0AAE4BR37"/>
<evidence type="ECO:0000256" key="3">
    <source>
        <dbReference type="ARBA" id="ARBA00022729"/>
    </source>
</evidence>
<accession>A0AAE4BR37</accession>
<comment type="similarity">
    <text evidence="2">Belongs to the SusD family.</text>
</comment>
<dbReference type="RefSeq" id="WP_309937005.1">
    <property type="nucleotide sequence ID" value="NZ_AP025305.1"/>
</dbReference>
<dbReference type="InterPro" id="IPR011990">
    <property type="entry name" value="TPR-like_helical_dom_sf"/>
</dbReference>
<gene>
    <name evidence="8" type="ORF">HNQ88_000514</name>
</gene>
<dbReference type="Pfam" id="PF14322">
    <property type="entry name" value="SusD-like_3"/>
    <property type="match status" value="1"/>
</dbReference>
<keyword evidence="4" id="KW-0472">Membrane</keyword>
<evidence type="ECO:0000313" key="9">
    <source>
        <dbReference type="Proteomes" id="UP001185092"/>
    </source>
</evidence>
<dbReference type="CDD" id="cd08977">
    <property type="entry name" value="SusD"/>
    <property type="match status" value="1"/>
</dbReference>
<dbReference type="Gene3D" id="1.25.40.390">
    <property type="match status" value="1"/>
</dbReference>
<comment type="caution">
    <text evidence="8">The sequence shown here is derived from an EMBL/GenBank/DDBJ whole genome shotgun (WGS) entry which is preliminary data.</text>
</comment>
<name>A0AAE4BR37_9BACT</name>
<proteinExistence type="inferred from homology"/>
<keyword evidence="3" id="KW-0732">Signal</keyword>
<dbReference type="SUPFAM" id="SSF48452">
    <property type="entry name" value="TPR-like"/>
    <property type="match status" value="1"/>
</dbReference>
<feature type="domain" description="RagB/SusD" evidence="6">
    <location>
        <begin position="249"/>
        <end position="485"/>
    </location>
</feature>
<dbReference type="InterPro" id="IPR033985">
    <property type="entry name" value="SusD-like_N"/>
</dbReference>
<feature type="domain" description="SusD-like N-terminal" evidence="7">
    <location>
        <begin position="106"/>
        <end position="224"/>
    </location>
</feature>
<organism evidence="8 9">
    <name type="scientific">Aureibacter tunicatorum</name>
    <dbReference type="NCBI Taxonomy" id="866807"/>
    <lineage>
        <taxon>Bacteria</taxon>
        <taxon>Pseudomonadati</taxon>
        <taxon>Bacteroidota</taxon>
        <taxon>Cytophagia</taxon>
        <taxon>Cytophagales</taxon>
        <taxon>Persicobacteraceae</taxon>
        <taxon>Aureibacter</taxon>
    </lineage>
</organism>
<dbReference type="Proteomes" id="UP001185092">
    <property type="component" value="Unassembled WGS sequence"/>
</dbReference>
<dbReference type="Pfam" id="PF07980">
    <property type="entry name" value="SusD_RagB"/>
    <property type="match status" value="1"/>
</dbReference>
<evidence type="ECO:0000259" key="6">
    <source>
        <dbReference type="Pfam" id="PF07980"/>
    </source>
</evidence>
<comment type="subcellular location">
    <subcellularLocation>
        <location evidence="1">Cell outer membrane</location>
    </subcellularLocation>
</comment>
<evidence type="ECO:0000256" key="2">
    <source>
        <dbReference type="ARBA" id="ARBA00006275"/>
    </source>
</evidence>
<keyword evidence="9" id="KW-1185">Reference proteome</keyword>
<evidence type="ECO:0008006" key="10">
    <source>
        <dbReference type="Google" id="ProtNLM"/>
    </source>
</evidence>
<dbReference type="PROSITE" id="PS51257">
    <property type="entry name" value="PROKAR_LIPOPROTEIN"/>
    <property type="match status" value="1"/>
</dbReference>
<evidence type="ECO:0000256" key="4">
    <source>
        <dbReference type="ARBA" id="ARBA00023136"/>
    </source>
</evidence>
<evidence type="ECO:0000256" key="5">
    <source>
        <dbReference type="ARBA" id="ARBA00023237"/>
    </source>
</evidence>
<keyword evidence="5" id="KW-0998">Cell outer membrane</keyword>
<dbReference type="GO" id="GO:0009279">
    <property type="term" value="C:cell outer membrane"/>
    <property type="evidence" value="ECO:0007669"/>
    <property type="project" value="UniProtKB-SubCell"/>
</dbReference>
<evidence type="ECO:0000259" key="7">
    <source>
        <dbReference type="Pfam" id="PF14322"/>
    </source>
</evidence>
<evidence type="ECO:0000313" key="8">
    <source>
        <dbReference type="EMBL" id="MDR6237538.1"/>
    </source>
</evidence>
<reference evidence="8" key="1">
    <citation type="submission" date="2023-07" db="EMBL/GenBank/DDBJ databases">
        <title>Genomic Encyclopedia of Type Strains, Phase IV (KMG-IV): sequencing the most valuable type-strain genomes for metagenomic binning, comparative biology and taxonomic classification.</title>
        <authorList>
            <person name="Goeker M."/>
        </authorList>
    </citation>
    <scope>NUCLEOTIDE SEQUENCE</scope>
    <source>
        <strain evidence="8">DSM 26174</strain>
    </source>
</reference>
<dbReference type="EMBL" id="JAVDQD010000001">
    <property type="protein sequence ID" value="MDR6237538.1"/>
    <property type="molecule type" value="Genomic_DNA"/>
</dbReference>